<dbReference type="EMBL" id="AP014654">
    <property type="protein sequence ID" value="BAT57197.1"/>
    <property type="molecule type" value="Genomic_DNA"/>
</dbReference>
<evidence type="ECO:0000313" key="2">
    <source>
        <dbReference type="EMBL" id="BAT57197.1"/>
    </source>
</evidence>
<feature type="transmembrane region" description="Helical" evidence="1">
    <location>
        <begin position="36"/>
        <end position="60"/>
    </location>
</feature>
<dbReference type="AlphaFoldDB" id="A0A0S3PN95"/>
<keyword evidence="1" id="KW-1133">Transmembrane helix</keyword>
<name>A0A0S3PN95_ECOLX</name>
<keyword evidence="2" id="KW-0614">Plasmid</keyword>
<proteinExistence type="predicted"/>
<dbReference type="RefSeq" id="WP_001595165.1">
    <property type="nucleotide sequence ID" value="NZ_AP014654.1"/>
</dbReference>
<keyword evidence="1" id="KW-0812">Transmembrane</keyword>
<sequence length="62" mass="6309">MTLNENKFTLIEGKSDKCNQIIELDMDACKEISGGFLGALCLGMALAGSAIIGAGVGMTVSG</sequence>
<reference evidence="2" key="1">
    <citation type="journal article" date="2015" name="Virulence">
        <title>Characterization of unstable pEntYN10 from enterotoxigenic Escherichia coli (ETEC) O169:H41.</title>
        <authorList>
            <person name="Ban E."/>
            <person name="Yoshida Y."/>
            <person name="Wakushima M."/>
            <person name="Wajima T."/>
            <person name="Hamabata T."/>
            <person name="Ichikawa N."/>
            <person name="Abe H."/>
            <person name="Horiguchi Y."/>
            <person name="Hara-Kudo Y."/>
            <person name="Kage-Nakadai E."/>
            <person name="Yamamoto T."/>
            <person name="Wada T."/>
            <person name="Nishikawa Y."/>
        </authorList>
    </citation>
    <scope>NUCLEOTIDE SEQUENCE</scope>
    <source>
        <strain evidence="2">O169:H41</strain>
        <plasmid evidence="2">pEntYN10</plasmid>
    </source>
</reference>
<evidence type="ECO:0000256" key="1">
    <source>
        <dbReference type="SAM" id="Phobius"/>
    </source>
</evidence>
<protein>
    <submittedName>
        <fullName evidence="2">Uncharacterized protein</fullName>
    </submittedName>
</protein>
<geneLocation type="plasmid" evidence="2">
    <name>pEntYN10</name>
</geneLocation>
<keyword evidence="1" id="KW-0472">Membrane</keyword>
<accession>A0A0S3PN95</accession>
<organism evidence="2">
    <name type="scientific">Escherichia coli O169:H41</name>
    <dbReference type="NCBI Taxonomy" id="1446701"/>
    <lineage>
        <taxon>Bacteria</taxon>
        <taxon>Pseudomonadati</taxon>
        <taxon>Pseudomonadota</taxon>
        <taxon>Gammaproteobacteria</taxon>
        <taxon>Enterobacterales</taxon>
        <taxon>Enterobacteriaceae</taxon>
        <taxon>Escherichia</taxon>
    </lineage>
</organism>